<evidence type="ECO:0000313" key="7">
    <source>
        <dbReference type="EMBL" id="CAA7408132.1"/>
    </source>
</evidence>
<dbReference type="SUPFAM" id="SSF52317">
    <property type="entry name" value="Class I glutamine amidotransferase-like"/>
    <property type="match status" value="1"/>
</dbReference>
<evidence type="ECO:0000256" key="2">
    <source>
        <dbReference type="ARBA" id="ARBA00005179"/>
    </source>
</evidence>
<dbReference type="InterPro" id="IPR017926">
    <property type="entry name" value="GATASE"/>
</dbReference>
<feature type="domain" description="Glutamine amidotransferase" evidence="6">
    <location>
        <begin position="47"/>
        <end position="198"/>
    </location>
</feature>
<dbReference type="InterPro" id="IPR029062">
    <property type="entry name" value="Class_I_gatase-like"/>
</dbReference>
<dbReference type="EMBL" id="LR746277">
    <property type="protein sequence ID" value="CAA7408132.1"/>
    <property type="molecule type" value="Genomic_DNA"/>
</dbReference>
<dbReference type="Gene3D" id="3.40.50.880">
    <property type="match status" value="1"/>
</dbReference>
<evidence type="ECO:0000256" key="3">
    <source>
        <dbReference type="ARBA" id="ARBA00011083"/>
    </source>
</evidence>
<protein>
    <recommendedName>
        <fullName evidence="6">Glutamine amidotransferase domain-containing protein</fullName>
    </recommendedName>
</protein>
<evidence type="ECO:0000313" key="8">
    <source>
        <dbReference type="Proteomes" id="UP000663760"/>
    </source>
</evidence>
<dbReference type="PROSITE" id="PS51273">
    <property type="entry name" value="GATASE_TYPE_1"/>
    <property type="match status" value="1"/>
</dbReference>
<keyword evidence="4" id="KW-0963">Cytoplasm</keyword>
<name>A0A7I8LE88_SPIIN</name>
<evidence type="ECO:0000256" key="4">
    <source>
        <dbReference type="ARBA" id="ARBA00022490"/>
    </source>
</evidence>
<dbReference type="FunFam" id="3.40.50.880:FF:000040">
    <property type="entry name" value="Gamma-glutamyl peptidase 5"/>
    <property type="match status" value="1"/>
</dbReference>
<dbReference type="PANTHER" id="PTHR42695:SF9">
    <property type="entry name" value="GAMMA-GLUTAMYL PEPTIDASE 2-RELATED"/>
    <property type="match status" value="1"/>
</dbReference>
<proteinExistence type="inferred from homology"/>
<organism evidence="7 8">
    <name type="scientific">Spirodela intermedia</name>
    <name type="common">Intermediate duckweed</name>
    <dbReference type="NCBI Taxonomy" id="51605"/>
    <lineage>
        <taxon>Eukaryota</taxon>
        <taxon>Viridiplantae</taxon>
        <taxon>Streptophyta</taxon>
        <taxon>Embryophyta</taxon>
        <taxon>Tracheophyta</taxon>
        <taxon>Spermatophyta</taxon>
        <taxon>Magnoliopsida</taxon>
        <taxon>Liliopsida</taxon>
        <taxon>Araceae</taxon>
        <taxon>Lemnoideae</taxon>
        <taxon>Spirodela</taxon>
    </lineage>
</organism>
<evidence type="ECO:0000256" key="5">
    <source>
        <dbReference type="ARBA" id="ARBA00022801"/>
    </source>
</evidence>
<dbReference type="OrthoDB" id="92161at2759"/>
<dbReference type="PRINTS" id="PR00099">
    <property type="entry name" value="CPSGATASE"/>
</dbReference>
<dbReference type="GO" id="GO:0008233">
    <property type="term" value="F:peptidase activity"/>
    <property type="evidence" value="ECO:0007669"/>
    <property type="project" value="UniProtKB-ARBA"/>
</dbReference>
<evidence type="ECO:0000259" key="6">
    <source>
        <dbReference type="Pfam" id="PF00117"/>
    </source>
</evidence>
<dbReference type="PANTHER" id="PTHR42695">
    <property type="entry name" value="GLUTAMINE AMIDOTRANSFERASE YLR126C-RELATED"/>
    <property type="match status" value="1"/>
</dbReference>
<dbReference type="GO" id="GO:0005829">
    <property type="term" value="C:cytosol"/>
    <property type="evidence" value="ECO:0007669"/>
    <property type="project" value="UniProtKB-SubCell"/>
</dbReference>
<keyword evidence="8" id="KW-1185">Reference proteome</keyword>
<accession>A0A7I8LE88</accession>
<dbReference type="InterPro" id="IPR044992">
    <property type="entry name" value="ChyE-like"/>
</dbReference>
<comment type="pathway">
    <text evidence="2">Secondary metabolite biosynthesis.</text>
</comment>
<dbReference type="Pfam" id="PF00117">
    <property type="entry name" value="GATase"/>
    <property type="match status" value="1"/>
</dbReference>
<sequence>MEVEKRFALLLAAPDSDYVTKMYGGYFDVFVEAFGEEGEMWDLFRVVEGEFPDSEELAKYDGYVVSGSPADAYGDDLWILGLCFLLQTLDAMKKKILGVCFGHQLLCRALGGRVGRACTGWDVGIRKLRMAESLPPHKYLDELRELPPSPHIIECHQDEVLELPAGADVIAFSEKTAVEMFSLGDHILGIQGHPEYTKGILYNLADRLAGGGAIDSRFAEEAKASVEATEPDRKFWETVCRAFLKGR</sequence>
<keyword evidence="5" id="KW-0378">Hydrolase</keyword>
<dbReference type="GO" id="GO:0019760">
    <property type="term" value="P:glucosinolate metabolic process"/>
    <property type="evidence" value="ECO:0007669"/>
    <property type="project" value="UniProtKB-ARBA"/>
</dbReference>
<comment type="similarity">
    <text evidence="3">Belongs to the peptidase C26 family.</text>
</comment>
<comment type="subcellular location">
    <subcellularLocation>
        <location evidence="1">Cytoplasm</location>
        <location evidence="1">Cytosol</location>
    </subcellularLocation>
</comment>
<dbReference type="Proteomes" id="UP000663760">
    <property type="component" value="Chromosome 14"/>
</dbReference>
<reference evidence="7" key="1">
    <citation type="submission" date="2020-02" db="EMBL/GenBank/DDBJ databases">
        <authorList>
            <person name="Scholz U."/>
            <person name="Mascher M."/>
            <person name="Fiebig A."/>
        </authorList>
    </citation>
    <scope>NUCLEOTIDE SEQUENCE</scope>
</reference>
<gene>
    <name evidence="7" type="ORF">SI8410_14018810</name>
</gene>
<evidence type="ECO:0000256" key="1">
    <source>
        <dbReference type="ARBA" id="ARBA00004514"/>
    </source>
</evidence>
<dbReference type="CDD" id="cd01741">
    <property type="entry name" value="GATase1_1"/>
    <property type="match status" value="1"/>
</dbReference>
<dbReference type="AlphaFoldDB" id="A0A7I8LE88"/>